<evidence type="ECO:0000259" key="2">
    <source>
        <dbReference type="Pfam" id="PF04892"/>
    </source>
</evidence>
<keyword evidence="1" id="KW-1133">Transmembrane helix</keyword>
<feature type="transmembrane region" description="Helical" evidence="1">
    <location>
        <begin position="12"/>
        <end position="32"/>
    </location>
</feature>
<evidence type="ECO:0000313" key="3">
    <source>
        <dbReference type="EMBL" id="ABG84788.1"/>
    </source>
</evidence>
<keyword evidence="4" id="KW-1185">Reference proteome</keyword>
<proteinExistence type="predicted"/>
<dbReference type="InterPro" id="IPR006976">
    <property type="entry name" value="VanZ-like"/>
</dbReference>
<name>A0A0H2YUK5_CLOP1</name>
<dbReference type="Proteomes" id="UP000001823">
    <property type="component" value="Chromosome"/>
</dbReference>
<keyword evidence="1" id="KW-0472">Membrane</keyword>
<dbReference type="EMBL" id="CP000246">
    <property type="protein sequence ID" value="ABG84788.1"/>
    <property type="molecule type" value="Genomic_DNA"/>
</dbReference>
<accession>A0A0H2YUK5</accession>
<feature type="transmembrane region" description="Helical" evidence="1">
    <location>
        <begin position="81"/>
        <end position="99"/>
    </location>
</feature>
<gene>
    <name evidence="3" type="ordered locus">CPF_2896</name>
</gene>
<keyword evidence="1" id="KW-0812">Transmembrane</keyword>
<reference evidence="3 4" key="1">
    <citation type="journal article" date="2006" name="Genome Res.">
        <title>Skewed genomic variability in strains of the toxigenic bacterial pathogen, Clostridium perfringens.</title>
        <authorList>
            <person name="Myers G.S."/>
            <person name="Rasko D.A."/>
            <person name="Cheung J.K."/>
            <person name="Ravel J."/>
            <person name="Seshadri R."/>
            <person name="Deboy R.T."/>
            <person name="Ren Q."/>
            <person name="Varga J."/>
            <person name="Awad M.M."/>
            <person name="Brinkac L.M."/>
            <person name="Daugherty S.C."/>
            <person name="Haft D.H."/>
            <person name="Dodson R.J."/>
            <person name="Madupu R."/>
            <person name="Nelson W.C."/>
            <person name="Rosovitz M.J."/>
            <person name="Sullivan S.A."/>
            <person name="Khouri H."/>
            <person name="Dimitrov G.I."/>
            <person name="Watkins K.L."/>
            <person name="Mulligan S."/>
            <person name="Benton J."/>
            <person name="Radune D."/>
            <person name="Fisher D.J."/>
            <person name="Atkins H.S."/>
            <person name="Hiscox T."/>
            <person name="Jost B.H."/>
            <person name="Billington S.J."/>
            <person name="Songer J.G."/>
            <person name="McClane B.A."/>
            <person name="Titball R.W."/>
            <person name="Rood J.I."/>
            <person name="Melville S.B."/>
            <person name="Paulsen I.T."/>
        </authorList>
    </citation>
    <scope>NUCLEOTIDE SEQUENCE [LARGE SCALE GENOMIC DNA]</scope>
    <source>
        <strain evidence="4">ATCC 13124 / DSM 756 / JCM 1290 / NCIMB 6125 / NCTC 8237 / S 107 / Type A</strain>
    </source>
</reference>
<feature type="domain" description="VanZ-like" evidence="2">
    <location>
        <begin position="100"/>
        <end position="195"/>
    </location>
</feature>
<dbReference type="AlphaFoldDB" id="A0A0H2YUK5"/>
<dbReference type="GeneID" id="93000825"/>
<feature type="transmembrane region" description="Helical" evidence="1">
    <location>
        <begin position="124"/>
        <end position="142"/>
    </location>
</feature>
<feature type="transmembrane region" description="Helical" evidence="1">
    <location>
        <begin position="178"/>
        <end position="198"/>
    </location>
</feature>
<dbReference type="HOGENOM" id="CLU_1292556_0_0_9"/>
<dbReference type="PaxDb" id="195103-CPF_2896"/>
<dbReference type="eggNOG" id="COG4767">
    <property type="taxonomic scope" value="Bacteria"/>
</dbReference>
<sequence length="213" mass="24865">METAKRVLKNFFIKSILLIISVLLAMAFYKLIVKECIDVFIKIDLSGKKGFVIYNFFKLTSVMLIYQVFLTTTRMKTSKLFKLFLFGLYVGTMFILLFARPKMARGFQLDPFAVLHGLRGDRTGQLYLIGNIIFFMPIGYVLRKYNFVLAFILSASIEFNIELAQYVFKRGFFDLGDVFINLVGIFIAYFICKIAYFIKDRLYKRDHEIEEVA</sequence>
<dbReference type="Pfam" id="PF04892">
    <property type="entry name" value="VanZ"/>
    <property type="match status" value="1"/>
</dbReference>
<dbReference type="RefSeq" id="WP_003450676.1">
    <property type="nucleotide sequence ID" value="NC_008261.1"/>
</dbReference>
<dbReference type="KEGG" id="cpf:CPF_2896"/>
<feature type="transmembrane region" description="Helical" evidence="1">
    <location>
        <begin position="52"/>
        <end position="69"/>
    </location>
</feature>
<evidence type="ECO:0000256" key="1">
    <source>
        <dbReference type="SAM" id="Phobius"/>
    </source>
</evidence>
<organism evidence="3 4">
    <name type="scientific">Clostridium perfringens (strain ATCC 13124 / DSM 756 / JCM 1290 / NCIMB 6125 / NCTC 8237 / Type A)</name>
    <dbReference type="NCBI Taxonomy" id="195103"/>
    <lineage>
        <taxon>Bacteria</taxon>
        <taxon>Bacillati</taxon>
        <taxon>Bacillota</taxon>
        <taxon>Clostridia</taxon>
        <taxon>Eubacteriales</taxon>
        <taxon>Clostridiaceae</taxon>
        <taxon>Clostridium</taxon>
    </lineage>
</organism>
<feature type="transmembrane region" description="Helical" evidence="1">
    <location>
        <begin position="147"/>
        <end position="166"/>
    </location>
</feature>
<evidence type="ECO:0000313" key="4">
    <source>
        <dbReference type="Proteomes" id="UP000001823"/>
    </source>
</evidence>
<protein>
    <submittedName>
        <fullName evidence="3">VanZ family protein</fullName>
    </submittedName>
</protein>